<dbReference type="RefSeq" id="WP_006363242.1">
    <property type="nucleotide sequence ID" value="NZ_GG700631.1"/>
</dbReference>
<dbReference type="Gene3D" id="3.30.830.10">
    <property type="entry name" value="Metalloenzyme, LuxS/M16 peptidase-like"/>
    <property type="match status" value="4"/>
</dbReference>
<dbReference type="InterPro" id="IPR055130">
    <property type="entry name" value="PreP_C"/>
</dbReference>
<dbReference type="EC" id="3.4.24.-" evidence="3"/>
<sequence>MEFHPYQEIHGFTVETVEDVAEIDGQAIVMRHAASGARLAFLKNDDANKSFSITFKTPPADDTGVFHILEHSVLCGSEKYPVKEPFVNLLRTSMQTFLNAMTFPDKTMYPVASTNDKDLLNLIDVYMDAVLNPRIYEKRAIFEQEGWHYELDGAPEPVASDAQDAPIADDGPDAPIAPTSSSAPDVPEALRYNGVVFNEMKGALSDPESVLVREMNHALFPNTCYAFESGGHPRAIPTLTYEGFLDTHARHYRLDNSFIILYGAIDADQVLGFLDERYLSIARPRTQAAPNAIGAQAPVCVLDAVVPMDTAPENACVGAGYVIGQAHDFERVLACDILLDALMGGNESPLKRRLLDEGLGGDVSAYLMDSQAQPVALFYVRSAHEGAARRFLEVIEEESARLAREGIARDVLEASLSQMAFSLRERDRGMADGVPLAMNVMAGWLYDDDDPLAYLRYEAALERMRAGLDDGYFEDVLEALVPGNVHKALVEIRPQAEEGEGDEARELAERLASLSDGDKASIRADVAMLRELQERPDSPEELACLPVLHISDIGPATPDPAPRLLMDASAPYLYHDLPTRRIDYVSHYFDINRLTWEDLPYISILTSLLGRLGTDGLSAADIDVRTRSRLGSLRAFTDIVEHVDDPTRIELKLVVSASALSEEVGSLASIPQDIWSSTRFDDAGRIRDILVQRRVSMEQDFAANGHAAASRRLASYQGPSGAVQEAMGGVDFYRFLRDLIDHFDERFDELHERLNDVRARAFTMRGLMSSFTGPDADRAAFWKAAGNMGLAMGADGRPLRIPFTGVKNEAFIVPTDVAYVAKGADVSGCTRHSGSWAVLSSALSFDYLWNEVRVKGGAYGTGFRRAATGSARFHSYRDPGIDGTIARFDAAGAWLAEFSPDADEMEGYVVSTTASHDAPVKPRQIARRSDQAYFRGDAPDARARRRDEILATTPETLRGYAAGLDAIARDGAVCVFGNEAIIKAAKTDLAVVDLFNE</sequence>
<dbReference type="GO" id="GO:0046872">
    <property type="term" value="F:metal ion binding"/>
    <property type="evidence" value="ECO:0007669"/>
    <property type="project" value="InterPro"/>
</dbReference>
<organism evidence="3 4">
    <name type="scientific">Slackia exigua (strain ATCC 700122 / DSM 15923 / CIP 105133 / JCM 11022 / KCTC 5966 / S-7)</name>
    <dbReference type="NCBI Taxonomy" id="649764"/>
    <lineage>
        <taxon>Bacteria</taxon>
        <taxon>Bacillati</taxon>
        <taxon>Actinomycetota</taxon>
        <taxon>Coriobacteriia</taxon>
        <taxon>Eggerthellales</taxon>
        <taxon>Eggerthellaceae</taxon>
        <taxon>Slackia</taxon>
    </lineage>
</organism>
<dbReference type="Proteomes" id="UP000006001">
    <property type="component" value="Unassembled WGS sequence"/>
</dbReference>
<dbReference type="PANTHER" id="PTHR43016">
    <property type="entry name" value="PRESEQUENCE PROTEASE"/>
    <property type="match status" value="1"/>
</dbReference>
<dbReference type="PANTHER" id="PTHR43016:SF13">
    <property type="entry name" value="PRESEQUENCE PROTEASE, MITOCHONDRIAL"/>
    <property type="match status" value="1"/>
</dbReference>
<keyword evidence="3" id="KW-0378">Hydrolase</keyword>
<evidence type="ECO:0000256" key="1">
    <source>
        <dbReference type="SAM" id="MobiDB-lite"/>
    </source>
</evidence>
<dbReference type="HOGENOM" id="CLU_009165_1_0_11"/>
<evidence type="ECO:0000259" key="2">
    <source>
        <dbReference type="SMART" id="SM01264"/>
    </source>
</evidence>
<dbReference type="EMBL" id="ACUX02000019">
    <property type="protein sequence ID" value="EEZ60476.1"/>
    <property type="molecule type" value="Genomic_DNA"/>
</dbReference>
<dbReference type="InterPro" id="IPR011765">
    <property type="entry name" value="Pept_M16_N"/>
</dbReference>
<dbReference type="AlphaFoldDB" id="D0WJC8"/>
<dbReference type="Pfam" id="PF00675">
    <property type="entry name" value="Peptidase_M16"/>
    <property type="match status" value="1"/>
</dbReference>
<comment type="caution">
    <text evidence="3">The sequence shown here is derived from an EMBL/GenBank/DDBJ whole genome shotgun (WGS) entry which is preliminary data.</text>
</comment>
<evidence type="ECO:0000313" key="3">
    <source>
        <dbReference type="EMBL" id="EEZ60476.1"/>
    </source>
</evidence>
<protein>
    <submittedName>
        <fullName evidence="3">Peptidase M16 inactive domain protein</fullName>
        <ecNumber evidence="3">3.4.24.-</ecNumber>
    </submittedName>
</protein>
<dbReference type="InterPro" id="IPR011249">
    <property type="entry name" value="Metalloenz_LuxS/M16"/>
</dbReference>
<dbReference type="GO" id="GO:0004222">
    <property type="term" value="F:metalloendopeptidase activity"/>
    <property type="evidence" value="ECO:0007669"/>
    <property type="project" value="TreeGrafter"/>
</dbReference>
<reference evidence="3" key="1">
    <citation type="submission" date="2009-10" db="EMBL/GenBank/DDBJ databases">
        <authorList>
            <person name="Weinstock G."/>
            <person name="Sodergren E."/>
            <person name="Clifton S."/>
            <person name="Fulton L."/>
            <person name="Fulton B."/>
            <person name="Courtney L."/>
            <person name="Fronick C."/>
            <person name="Harrison M."/>
            <person name="Strong C."/>
            <person name="Farmer C."/>
            <person name="Delahaunty K."/>
            <person name="Markovic C."/>
            <person name="Hall O."/>
            <person name="Minx P."/>
            <person name="Tomlinson C."/>
            <person name="Mitreva M."/>
            <person name="Nelson J."/>
            <person name="Hou S."/>
            <person name="Wollam A."/>
            <person name="Pepin K.H."/>
            <person name="Johnson M."/>
            <person name="Bhonagiri V."/>
            <person name="Nash W.E."/>
            <person name="Warren W."/>
            <person name="Chinwalla A."/>
            <person name="Mardis E.R."/>
            <person name="Wilson R.K."/>
        </authorList>
    </citation>
    <scope>NUCLEOTIDE SEQUENCE [LARGE SCALE GENOMIC DNA]</scope>
    <source>
        <strain evidence="3">ATCC 700122</strain>
    </source>
</reference>
<proteinExistence type="predicted"/>
<dbReference type="eggNOG" id="COG1026">
    <property type="taxonomic scope" value="Bacteria"/>
</dbReference>
<dbReference type="GeneID" id="85008012"/>
<feature type="domain" description="Peptidase M16C associated" evidence="2">
    <location>
        <begin position="492"/>
        <end position="739"/>
    </location>
</feature>
<dbReference type="SMART" id="SM01264">
    <property type="entry name" value="M16C_associated"/>
    <property type="match status" value="1"/>
</dbReference>
<feature type="region of interest" description="Disordered" evidence="1">
    <location>
        <begin position="153"/>
        <end position="183"/>
    </location>
</feature>
<dbReference type="SUPFAM" id="SSF63411">
    <property type="entry name" value="LuxS/MPP-like metallohydrolase"/>
    <property type="match status" value="4"/>
</dbReference>
<feature type="compositionally biased region" description="Low complexity" evidence="1">
    <location>
        <begin position="161"/>
        <end position="178"/>
    </location>
</feature>
<dbReference type="InterPro" id="IPR013578">
    <property type="entry name" value="Peptidase_M16C_assoc"/>
</dbReference>
<dbReference type="OrthoDB" id="9762027at2"/>
<keyword evidence="4" id="KW-1185">Reference proteome</keyword>
<dbReference type="GO" id="GO:0016485">
    <property type="term" value="P:protein processing"/>
    <property type="evidence" value="ECO:0007669"/>
    <property type="project" value="TreeGrafter"/>
</dbReference>
<evidence type="ECO:0000313" key="4">
    <source>
        <dbReference type="Proteomes" id="UP000006001"/>
    </source>
</evidence>
<dbReference type="Pfam" id="PF08367">
    <property type="entry name" value="M16C_assoc"/>
    <property type="match status" value="1"/>
</dbReference>
<gene>
    <name evidence="3" type="ORF">HMPREF0762_01955</name>
</gene>
<name>D0WJC8_SLAES</name>
<dbReference type="InterPro" id="IPR007863">
    <property type="entry name" value="Peptidase_M16_C"/>
</dbReference>
<dbReference type="Pfam" id="PF22516">
    <property type="entry name" value="PreP_C"/>
    <property type="match status" value="1"/>
</dbReference>
<dbReference type="Pfam" id="PF05193">
    <property type="entry name" value="Peptidase_M16_C"/>
    <property type="match status" value="1"/>
</dbReference>
<dbReference type="STRING" id="649764.HMPREF0762_01955"/>
<accession>D0WJC8</accession>